<dbReference type="GeneID" id="99749178"/>
<reference evidence="2 3" key="1">
    <citation type="submission" date="2015-09" db="EMBL/GenBank/DDBJ databases">
        <authorList>
            <consortium name="Pathogen Informatics"/>
        </authorList>
    </citation>
    <scope>NUCLEOTIDE SEQUENCE [LARGE SCALE GENOMIC DNA]</scope>
    <source>
        <strain evidence="2 3">2789STDY5608863</strain>
    </source>
</reference>
<proteinExistence type="predicted"/>
<dbReference type="AlphaFoldDB" id="A0A173TL46"/>
<accession>A0A173TL46</accession>
<dbReference type="EMBL" id="CYXV01000009">
    <property type="protein sequence ID" value="CUN03451.1"/>
    <property type="molecule type" value="Genomic_DNA"/>
</dbReference>
<dbReference type="RefSeq" id="WP_055263084.1">
    <property type="nucleotide sequence ID" value="NZ_CYXV01000009.1"/>
</dbReference>
<protein>
    <submittedName>
        <fullName evidence="2">Uncharacterized protein</fullName>
    </submittedName>
</protein>
<sequence>MCEHFDKDYDDDYEEDENLDDDCEMEKRKLYDEEDDDIIFFFSPEYGYAEDEEDCDEDNNL</sequence>
<organism evidence="2 3">
    <name type="scientific">Roseburia faecis</name>
    <dbReference type="NCBI Taxonomy" id="301302"/>
    <lineage>
        <taxon>Bacteria</taxon>
        <taxon>Bacillati</taxon>
        <taxon>Bacillota</taxon>
        <taxon>Clostridia</taxon>
        <taxon>Lachnospirales</taxon>
        <taxon>Lachnospiraceae</taxon>
        <taxon>Roseburia</taxon>
    </lineage>
</organism>
<evidence type="ECO:0000313" key="2">
    <source>
        <dbReference type="EMBL" id="CUN03451.1"/>
    </source>
</evidence>
<gene>
    <name evidence="2" type="ORF">ERS852420_02287</name>
</gene>
<feature type="region of interest" description="Disordered" evidence="1">
    <location>
        <begin position="1"/>
        <end position="20"/>
    </location>
</feature>
<evidence type="ECO:0000313" key="3">
    <source>
        <dbReference type="Proteomes" id="UP000095495"/>
    </source>
</evidence>
<dbReference type="Proteomes" id="UP000095495">
    <property type="component" value="Unassembled WGS sequence"/>
</dbReference>
<name>A0A173TL46_9FIRM</name>
<evidence type="ECO:0000256" key="1">
    <source>
        <dbReference type="SAM" id="MobiDB-lite"/>
    </source>
</evidence>
<feature type="compositionally biased region" description="Acidic residues" evidence="1">
    <location>
        <begin position="8"/>
        <end position="20"/>
    </location>
</feature>